<feature type="domain" description="DUF1468" evidence="2">
    <location>
        <begin position="9"/>
        <end position="146"/>
    </location>
</feature>
<evidence type="ECO:0000313" key="4">
    <source>
        <dbReference type="Proteomes" id="UP001596976"/>
    </source>
</evidence>
<dbReference type="Pfam" id="PF07331">
    <property type="entry name" value="TctB"/>
    <property type="match status" value="1"/>
</dbReference>
<keyword evidence="1" id="KW-1133">Transmembrane helix</keyword>
<sequence>MVNTTDRKISIVLFLFALLYLFLSYQLPNFEYALIDSDILPKGLGFLLIVLSIILFIQNKEESEAEKIKRQIKKEDLILLIATIVSLLAYVTLFEILGFVVTTILFLVITMRMYGYSNWKISMVVSITFTFVLYFSFNYILKIYLPQGILPF</sequence>
<dbReference type="RefSeq" id="WP_381013200.1">
    <property type="nucleotide sequence ID" value="NZ_JBHTJF010000034.1"/>
</dbReference>
<feature type="transmembrane region" description="Helical" evidence="1">
    <location>
        <begin position="77"/>
        <end position="109"/>
    </location>
</feature>
<comment type="caution">
    <text evidence="3">The sequence shown here is derived from an EMBL/GenBank/DDBJ whole genome shotgun (WGS) entry which is preliminary data.</text>
</comment>
<keyword evidence="1" id="KW-0472">Membrane</keyword>
<feature type="transmembrane region" description="Helical" evidence="1">
    <location>
        <begin position="9"/>
        <end position="27"/>
    </location>
</feature>
<name>A0ABW3H0G4_9BACL</name>
<dbReference type="Proteomes" id="UP001596976">
    <property type="component" value="Unassembled WGS sequence"/>
</dbReference>
<feature type="transmembrane region" description="Helical" evidence="1">
    <location>
        <begin position="39"/>
        <end position="57"/>
    </location>
</feature>
<feature type="transmembrane region" description="Helical" evidence="1">
    <location>
        <begin position="121"/>
        <end position="141"/>
    </location>
</feature>
<evidence type="ECO:0000313" key="3">
    <source>
        <dbReference type="EMBL" id="MFD0944200.1"/>
    </source>
</evidence>
<dbReference type="InterPro" id="IPR009936">
    <property type="entry name" value="DUF1468"/>
</dbReference>
<reference evidence="4" key="1">
    <citation type="journal article" date="2019" name="Int. J. Syst. Evol. Microbiol.">
        <title>The Global Catalogue of Microorganisms (GCM) 10K type strain sequencing project: providing services to taxonomists for standard genome sequencing and annotation.</title>
        <authorList>
            <consortium name="The Broad Institute Genomics Platform"/>
            <consortium name="The Broad Institute Genome Sequencing Center for Infectious Disease"/>
            <person name="Wu L."/>
            <person name="Ma J."/>
        </authorList>
    </citation>
    <scope>NUCLEOTIDE SEQUENCE [LARGE SCALE GENOMIC DNA]</scope>
    <source>
        <strain evidence="4">CCUG 63563</strain>
    </source>
</reference>
<dbReference type="EMBL" id="JBHTJF010000034">
    <property type="protein sequence ID" value="MFD0944200.1"/>
    <property type="molecule type" value="Genomic_DNA"/>
</dbReference>
<keyword evidence="1" id="KW-0812">Transmembrane</keyword>
<evidence type="ECO:0000256" key="1">
    <source>
        <dbReference type="SAM" id="Phobius"/>
    </source>
</evidence>
<accession>A0ABW3H0G4</accession>
<protein>
    <submittedName>
        <fullName evidence="3">Tripartite tricarboxylate transporter TctB family protein</fullName>
    </submittedName>
</protein>
<gene>
    <name evidence="3" type="ORF">ACFQ0V_10650</name>
</gene>
<proteinExistence type="predicted"/>
<organism evidence="3 4">
    <name type="scientific">Savagea faecisuis</name>
    <dbReference type="NCBI Taxonomy" id="1274803"/>
    <lineage>
        <taxon>Bacteria</taxon>
        <taxon>Bacillati</taxon>
        <taxon>Bacillota</taxon>
        <taxon>Bacilli</taxon>
        <taxon>Bacillales</taxon>
        <taxon>Caryophanaceae</taxon>
        <taxon>Savagea</taxon>
    </lineage>
</organism>
<keyword evidence="4" id="KW-1185">Reference proteome</keyword>
<evidence type="ECO:0000259" key="2">
    <source>
        <dbReference type="Pfam" id="PF07331"/>
    </source>
</evidence>